<dbReference type="KEGG" id="ahel:Q31a_55360"/>
<evidence type="ECO:0000256" key="1">
    <source>
        <dbReference type="SAM" id="MobiDB-lite"/>
    </source>
</evidence>
<reference evidence="2 3" key="1">
    <citation type="submission" date="2019-02" db="EMBL/GenBank/DDBJ databases">
        <title>Deep-cultivation of Planctomycetes and their phenomic and genomic characterization uncovers novel biology.</title>
        <authorList>
            <person name="Wiegand S."/>
            <person name="Jogler M."/>
            <person name="Boedeker C."/>
            <person name="Pinto D."/>
            <person name="Vollmers J."/>
            <person name="Rivas-Marin E."/>
            <person name="Kohn T."/>
            <person name="Peeters S.H."/>
            <person name="Heuer A."/>
            <person name="Rast P."/>
            <person name="Oberbeckmann S."/>
            <person name="Bunk B."/>
            <person name="Jeske O."/>
            <person name="Meyerdierks A."/>
            <person name="Storesund J.E."/>
            <person name="Kallscheuer N."/>
            <person name="Luecker S."/>
            <person name="Lage O.M."/>
            <person name="Pohl T."/>
            <person name="Merkel B.J."/>
            <person name="Hornburger P."/>
            <person name="Mueller R.-W."/>
            <person name="Bruemmer F."/>
            <person name="Labrenz M."/>
            <person name="Spormann A.M."/>
            <person name="Op den Camp H."/>
            <person name="Overmann J."/>
            <person name="Amann R."/>
            <person name="Jetten M.S.M."/>
            <person name="Mascher T."/>
            <person name="Medema M.H."/>
            <person name="Devos D.P."/>
            <person name="Kaster A.-K."/>
            <person name="Ovreas L."/>
            <person name="Rohde M."/>
            <person name="Galperin M.Y."/>
            <person name="Jogler C."/>
        </authorList>
    </citation>
    <scope>NUCLEOTIDE SEQUENCE [LARGE SCALE GENOMIC DNA]</scope>
    <source>
        <strain evidence="2 3">Q31a</strain>
    </source>
</reference>
<dbReference type="EMBL" id="CP036298">
    <property type="protein sequence ID" value="QDV27149.1"/>
    <property type="molecule type" value="Genomic_DNA"/>
</dbReference>
<feature type="region of interest" description="Disordered" evidence="1">
    <location>
        <begin position="149"/>
        <end position="169"/>
    </location>
</feature>
<dbReference type="Proteomes" id="UP000318017">
    <property type="component" value="Chromosome"/>
</dbReference>
<dbReference type="InterPro" id="IPR008969">
    <property type="entry name" value="CarboxyPept-like_regulatory"/>
</dbReference>
<dbReference type="AlphaFoldDB" id="A0A518GEX5"/>
<evidence type="ECO:0000313" key="3">
    <source>
        <dbReference type="Proteomes" id="UP000318017"/>
    </source>
</evidence>
<organism evidence="2 3">
    <name type="scientific">Aureliella helgolandensis</name>
    <dbReference type="NCBI Taxonomy" id="2527968"/>
    <lineage>
        <taxon>Bacteria</taxon>
        <taxon>Pseudomonadati</taxon>
        <taxon>Planctomycetota</taxon>
        <taxon>Planctomycetia</taxon>
        <taxon>Pirellulales</taxon>
        <taxon>Pirellulaceae</taxon>
        <taxon>Aureliella</taxon>
    </lineage>
</organism>
<protein>
    <recommendedName>
        <fullName evidence="4">Carboxypeptidase regulatory-like domain-containing protein</fullName>
    </recommendedName>
</protein>
<dbReference type="Gene3D" id="2.60.40.1120">
    <property type="entry name" value="Carboxypeptidase-like, regulatory domain"/>
    <property type="match status" value="1"/>
</dbReference>
<feature type="region of interest" description="Disordered" evidence="1">
    <location>
        <begin position="92"/>
        <end position="128"/>
    </location>
</feature>
<evidence type="ECO:0000313" key="2">
    <source>
        <dbReference type="EMBL" id="QDV27149.1"/>
    </source>
</evidence>
<dbReference type="OrthoDB" id="214208at2"/>
<sequence length="169" mass="17657">MLTRLLTSALLVSFLVGCGDSLPKTEPVTGMVTLDGAPVPMAMVTFLPDDQANGTPATAQTDAEGNFSLTTFNSGDGALAGTYQITVAKYSESDTPAASAETSPAPQLTEEEESKLREAQYSAADAKMANRPIRTKNLIPKKYASKTTSGLTHTVVAGSNEVPLELSSK</sequence>
<name>A0A518GEX5_9BACT</name>
<keyword evidence="3" id="KW-1185">Reference proteome</keyword>
<accession>A0A518GEX5</accession>
<proteinExistence type="predicted"/>
<dbReference type="SUPFAM" id="SSF49464">
    <property type="entry name" value="Carboxypeptidase regulatory domain-like"/>
    <property type="match status" value="1"/>
</dbReference>
<evidence type="ECO:0008006" key="4">
    <source>
        <dbReference type="Google" id="ProtNLM"/>
    </source>
</evidence>
<gene>
    <name evidence="2" type="ORF">Q31a_55360</name>
</gene>
<dbReference type="RefSeq" id="WP_145084091.1">
    <property type="nucleotide sequence ID" value="NZ_CP036298.1"/>
</dbReference>
<feature type="compositionally biased region" description="Low complexity" evidence="1">
    <location>
        <begin position="93"/>
        <end position="106"/>
    </location>
</feature>
<dbReference type="PROSITE" id="PS51257">
    <property type="entry name" value="PROKAR_LIPOPROTEIN"/>
    <property type="match status" value="1"/>
</dbReference>